<feature type="region of interest" description="Disordered" evidence="1">
    <location>
        <begin position="814"/>
        <end position="841"/>
    </location>
</feature>
<feature type="region of interest" description="Disordered" evidence="1">
    <location>
        <begin position="304"/>
        <end position="344"/>
    </location>
</feature>
<feature type="region of interest" description="Disordered" evidence="1">
    <location>
        <begin position="1006"/>
        <end position="1026"/>
    </location>
</feature>
<feature type="region of interest" description="Disordered" evidence="1">
    <location>
        <begin position="397"/>
        <end position="431"/>
    </location>
</feature>
<name>A0A812EWB9_ACAPH</name>
<organism evidence="2 3">
    <name type="scientific">Acanthosepion pharaonis</name>
    <name type="common">Pharaoh cuttlefish</name>
    <name type="synonym">Sepia pharaonis</name>
    <dbReference type="NCBI Taxonomy" id="158019"/>
    <lineage>
        <taxon>Eukaryota</taxon>
        <taxon>Metazoa</taxon>
        <taxon>Spiralia</taxon>
        <taxon>Lophotrochozoa</taxon>
        <taxon>Mollusca</taxon>
        <taxon>Cephalopoda</taxon>
        <taxon>Coleoidea</taxon>
        <taxon>Decapodiformes</taxon>
        <taxon>Sepiida</taxon>
        <taxon>Sepiina</taxon>
        <taxon>Sepiidae</taxon>
        <taxon>Acanthosepion</taxon>
    </lineage>
</organism>
<feature type="compositionally biased region" description="Polar residues" evidence="1">
    <location>
        <begin position="907"/>
        <end position="920"/>
    </location>
</feature>
<dbReference type="AlphaFoldDB" id="A0A812EWB9"/>
<reference evidence="2" key="1">
    <citation type="submission" date="2021-01" db="EMBL/GenBank/DDBJ databases">
        <authorList>
            <person name="Li R."/>
            <person name="Bekaert M."/>
        </authorList>
    </citation>
    <scope>NUCLEOTIDE SEQUENCE</scope>
    <source>
        <strain evidence="2">Farmed</strain>
    </source>
</reference>
<protein>
    <submittedName>
        <fullName evidence="2">Uncharacterized protein</fullName>
    </submittedName>
</protein>
<sequence length="1263" mass="139644">MSLRNEETPSKKERRRSTNRVQLEENVFTTQISHYHQTMGYYSGVGPPFIPDRNCYNNINWSSRAPPWTGWTPPPPGSWMTSVSNGGMVPPPQSFPCRVPNRVPPSPFNPPTMPPQPTPVIDPLLGTLHSPASSNLRGWYARYPNDIPIQEVPVVVPSAQLDNIECLRHVGNHLRADHNFVEKTLVQKCETTASVCGTTVTRRSWYKMPEKSPPQPTKEKSIKTSEKTDNVVETAVLPSKVKKMEDAVILSSDYYSNSSAKSSNCLPDVANHNTSSSNFTEYFLKRLMKKHQKESNMKKISVSDAMTSDTQTSNIQAPTEIPDKHSSHVPISKNHKSNSHTSKIGRQIIEDVIDLSRDSPPSSASEPNNNNVNCRQNEAASCDLVITNSYSLSFSGVPNKAATPSSLSGARLSPTKRKLSDSKPSTLEDNQKENLIVSESLNDFQMKLTDGRSKRKKYEPRKRDSFVLEEDTSCWVSGTMNKLIDSNYHSNDKHVLAPNIIEKTIASDQSTKYLNKIDSDNAPEYCDIVDILHSLSESGPNSQGVHASNKESLLSKKDSVLERKVIRTTHSIRNDKCITLDETDDSDGTQSGETLTPCTVIRSRQSLDTLSTADNSVDSLHDSTISSSSLDNNDVLEERIADKEITLSLDTDKNDSKDQGNRNSTRPENTSSVLKVNISLTKEKDEGKQLSAEIGSNKELTKPTWMTLSLTKPSVCKLPKAILPIKKQPIEHRISDEELETLESLGQKVSGENVAISSSCLKKELDKDYSPNKDGPQNDMIVMSETHTSVESEKTHTENVKPIKVWNSSENPIPIIDDRLENSEGAPSVGNESDDSLPTGHSLSKSLLLEGIGSYCKMAETDSKVTVPAAADASLIDQDAENFKIAKTKQIFDPALKVSSLADESGQKSPTATKANNLCDQTVDDDDHHRQSQCNAPNSEEMMMMMMPSQTVDNLQSQKQQEKKTVPQRQEIHSSFNNSILQVEHTKKSLLSRSSNIFTLTTSPLKSKTTTSLTNSEETDPAPTLQQPGLEILNLSKKVSSCNNLKEINQTPCLEISENGDMKVIAIVTDYEESTCDSLLGLAEPESVLGKNSNVIVTPINSSKKNNLLEYSEHTNSSPFKELHKSKMLAEIDKCKSAKENGSLFSSFLNCRKEKEVFSKNSNGDIVVSNDSTPNVKPHTHFSSHSVHSGGIEDQVVRLEAPNSTIGLNIMSVELKQPPSAVNYSTTSENAVSRLVSRIGIQMIRVFMTMIGSKCWIRHQQYL</sequence>
<feature type="compositionally biased region" description="Polar residues" evidence="1">
    <location>
        <begin position="304"/>
        <end position="317"/>
    </location>
</feature>
<gene>
    <name evidence="2" type="ORF">SPHA_78481</name>
</gene>
<feature type="region of interest" description="Disordered" evidence="1">
    <location>
        <begin position="207"/>
        <end position="227"/>
    </location>
</feature>
<evidence type="ECO:0000256" key="1">
    <source>
        <dbReference type="SAM" id="MobiDB-lite"/>
    </source>
</evidence>
<feature type="region of interest" description="Disordered" evidence="1">
    <location>
        <begin position="900"/>
        <end position="934"/>
    </location>
</feature>
<proteinExistence type="predicted"/>
<feature type="region of interest" description="Disordered" evidence="1">
    <location>
        <begin position="647"/>
        <end position="676"/>
    </location>
</feature>
<feature type="compositionally biased region" description="Basic and acidic residues" evidence="1">
    <location>
        <begin position="647"/>
        <end position="660"/>
    </location>
</feature>
<dbReference type="Proteomes" id="UP000597762">
    <property type="component" value="Unassembled WGS sequence"/>
</dbReference>
<dbReference type="OrthoDB" id="10310329at2759"/>
<feature type="region of interest" description="Disordered" evidence="1">
    <location>
        <begin position="951"/>
        <end position="970"/>
    </location>
</feature>
<feature type="compositionally biased region" description="Polar residues" evidence="1">
    <location>
        <begin position="661"/>
        <end position="676"/>
    </location>
</feature>
<accession>A0A812EWB9</accession>
<evidence type="ECO:0000313" key="3">
    <source>
        <dbReference type="Proteomes" id="UP000597762"/>
    </source>
</evidence>
<keyword evidence="3" id="KW-1185">Reference proteome</keyword>
<feature type="region of interest" description="Disordered" evidence="1">
    <location>
        <begin position="1"/>
        <end position="21"/>
    </location>
</feature>
<feature type="compositionally biased region" description="Polar residues" evidence="1">
    <location>
        <begin position="397"/>
        <end position="408"/>
    </location>
</feature>
<dbReference type="EMBL" id="CAHIKZ030005541">
    <property type="protein sequence ID" value="CAE1328874.1"/>
    <property type="molecule type" value="Genomic_DNA"/>
</dbReference>
<comment type="caution">
    <text evidence="2">The sequence shown here is derived from an EMBL/GenBank/DDBJ whole genome shotgun (WGS) entry which is preliminary data.</text>
</comment>
<feature type="compositionally biased region" description="Basic and acidic residues" evidence="1">
    <location>
        <begin position="1"/>
        <end position="11"/>
    </location>
</feature>
<feature type="compositionally biased region" description="Basic and acidic residues" evidence="1">
    <location>
        <begin position="217"/>
        <end position="227"/>
    </location>
</feature>
<evidence type="ECO:0000313" key="2">
    <source>
        <dbReference type="EMBL" id="CAE1328874.1"/>
    </source>
</evidence>